<gene>
    <name evidence="1" type="ORF">MgSA37_00668</name>
</gene>
<dbReference type="Pfam" id="PF09537">
    <property type="entry name" value="DUF2383"/>
    <property type="match status" value="1"/>
</dbReference>
<evidence type="ECO:0000313" key="1">
    <source>
        <dbReference type="EMBL" id="BAU52507.1"/>
    </source>
</evidence>
<keyword evidence="2" id="KW-1185">Reference proteome</keyword>
<dbReference type="OrthoDB" id="282393at2"/>
<name>A0A110B0M5_9SPHI</name>
<dbReference type="EMBL" id="AP017313">
    <property type="protein sequence ID" value="BAU52507.1"/>
    <property type="molecule type" value="Genomic_DNA"/>
</dbReference>
<dbReference type="RefSeq" id="WP_096349827.1">
    <property type="nucleotide sequence ID" value="NZ_AP017313.1"/>
</dbReference>
<reference evidence="1 2" key="1">
    <citation type="submission" date="2015-12" db="EMBL/GenBank/DDBJ databases">
        <title>Genome sequence of Mucilaginibacter gotjawali.</title>
        <authorList>
            <person name="Lee J.S."/>
            <person name="Lee K.C."/>
            <person name="Kim K.K."/>
            <person name="Lee B.W."/>
        </authorList>
    </citation>
    <scope>NUCLEOTIDE SEQUENCE [LARGE SCALE GENOMIC DNA]</scope>
    <source>
        <strain evidence="1 2">SA3-7</strain>
    </source>
</reference>
<dbReference type="InterPro" id="IPR019052">
    <property type="entry name" value="DUF2383"/>
</dbReference>
<dbReference type="InterPro" id="IPR016920">
    <property type="entry name" value="UCP029477"/>
</dbReference>
<dbReference type="NCBIfam" id="TIGR02284">
    <property type="entry name" value="PA2169 family four-helix-bundle protein"/>
    <property type="match status" value="1"/>
</dbReference>
<dbReference type="Proteomes" id="UP000218263">
    <property type="component" value="Chromosome"/>
</dbReference>
<evidence type="ECO:0000313" key="2">
    <source>
        <dbReference type="Proteomes" id="UP000218263"/>
    </source>
</evidence>
<dbReference type="InterPro" id="IPR011971">
    <property type="entry name" value="CHP02284"/>
</dbReference>
<proteinExistence type="predicted"/>
<accession>A0A110B0M5</accession>
<dbReference type="PIRSF" id="PIRSF029477">
    <property type="entry name" value="UCP029477"/>
    <property type="match status" value="1"/>
</dbReference>
<dbReference type="AlphaFoldDB" id="A0A110B0M5"/>
<dbReference type="Gene3D" id="1.20.1260.10">
    <property type="match status" value="1"/>
</dbReference>
<organism evidence="1 2">
    <name type="scientific">Mucilaginibacter gotjawali</name>
    <dbReference type="NCBI Taxonomy" id="1550579"/>
    <lineage>
        <taxon>Bacteria</taxon>
        <taxon>Pseudomonadati</taxon>
        <taxon>Bacteroidota</taxon>
        <taxon>Sphingobacteriia</taxon>
        <taxon>Sphingobacteriales</taxon>
        <taxon>Sphingobacteriaceae</taxon>
        <taxon>Mucilaginibacter</taxon>
    </lineage>
</organism>
<protein>
    <submittedName>
        <fullName evidence="1">Uncharacterized protein</fullName>
    </submittedName>
</protein>
<dbReference type="SUPFAM" id="SSF47240">
    <property type="entry name" value="Ferritin-like"/>
    <property type="match status" value="1"/>
</dbReference>
<sequence length="152" mass="17111">METTEKSIEVLNDLIEINNDRVAGFAHAVHELKENDGDLRVLFLQLREESRENVHELGTAINKLDAEVEMGMSSNGALHRMWLDVKAAFTGHDRRGILAECERGEDAIKKAYESALSPDNELSPHLTEILLRQQQDIIASHNQIKALRDSEA</sequence>
<dbReference type="KEGG" id="mgot:MgSA37_00668"/>
<dbReference type="InterPro" id="IPR009078">
    <property type="entry name" value="Ferritin-like_SF"/>
</dbReference>
<dbReference type="InterPro" id="IPR012347">
    <property type="entry name" value="Ferritin-like"/>
</dbReference>